<dbReference type="AlphaFoldDB" id="A0A3R9ZRH3"/>
<gene>
    <name evidence="2" type="ORF">EJC49_12585</name>
</gene>
<name>A0A3R9ZRH3_9HYPH</name>
<protein>
    <submittedName>
        <fullName evidence="2">Type II toxin-antitoxin system VapC family toxin</fullName>
    </submittedName>
</protein>
<accession>A0A3R9ZRH3</accession>
<dbReference type="InterPro" id="IPR052919">
    <property type="entry name" value="TA_system_RNase"/>
</dbReference>
<dbReference type="PANTHER" id="PTHR36173">
    <property type="entry name" value="RIBONUCLEASE VAPC16-RELATED"/>
    <property type="match status" value="1"/>
</dbReference>
<dbReference type="InterPro" id="IPR029060">
    <property type="entry name" value="PIN-like_dom_sf"/>
</dbReference>
<feature type="domain" description="PIN" evidence="1">
    <location>
        <begin position="4"/>
        <end position="121"/>
    </location>
</feature>
<evidence type="ECO:0000259" key="1">
    <source>
        <dbReference type="Pfam" id="PF01850"/>
    </source>
</evidence>
<dbReference type="PANTHER" id="PTHR36173:SF2">
    <property type="entry name" value="RIBONUCLEASE VAPC16"/>
    <property type="match status" value="1"/>
</dbReference>
<dbReference type="InterPro" id="IPR002716">
    <property type="entry name" value="PIN_dom"/>
</dbReference>
<organism evidence="2 3">
    <name type="scientific">Aquibium carbonis</name>
    <dbReference type="NCBI Taxonomy" id="2495581"/>
    <lineage>
        <taxon>Bacteria</taxon>
        <taxon>Pseudomonadati</taxon>
        <taxon>Pseudomonadota</taxon>
        <taxon>Alphaproteobacteria</taxon>
        <taxon>Hyphomicrobiales</taxon>
        <taxon>Phyllobacteriaceae</taxon>
        <taxon>Aquibium</taxon>
    </lineage>
</organism>
<dbReference type="SUPFAM" id="SSF88723">
    <property type="entry name" value="PIN domain-like"/>
    <property type="match status" value="1"/>
</dbReference>
<proteinExistence type="predicted"/>
<dbReference type="CDD" id="cd09872">
    <property type="entry name" value="PIN_Sll0205-like"/>
    <property type="match status" value="1"/>
</dbReference>
<dbReference type="Proteomes" id="UP000278398">
    <property type="component" value="Unassembled WGS sequence"/>
</dbReference>
<reference evidence="2 3" key="1">
    <citation type="submission" date="2018-12" db="EMBL/GenBank/DDBJ databases">
        <title>Mesorhizobium carbonis sp. nov., isolated from coal mine water.</title>
        <authorList>
            <person name="Xin W."/>
            <person name="Xu Z."/>
            <person name="Xiang F."/>
            <person name="Zhang J."/>
            <person name="Xi L."/>
            <person name="Liu J."/>
        </authorList>
    </citation>
    <scope>NUCLEOTIDE SEQUENCE [LARGE SCALE GENOMIC DNA]</scope>
    <source>
        <strain evidence="2 3">B2.3</strain>
    </source>
</reference>
<dbReference type="OrthoDB" id="9798990at2"/>
<evidence type="ECO:0000313" key="2">
    <source>
        <dbReference type="EMBL" id="RST85996.1"/>
    </source>
</evidence>
<dbReference type="EMBL" id="RWKW01000043">
    <property type="protein sequence ID" value="RST85996.1"/>
    <property type="molecule type" value="Genomic_DNA"/>
</dbReference>
<dbReference type="RefSeq" id="WP_126700284.1">
    <property type="nucleotide sequence ID" value="NZ_RWKW01000043.1"/>
</dbReference>
<comment type="caution">
    <text evidence="2">The sequence shown here is derived from an EMBL/GenBank/DDBJ whole genome shotgun (WGS) entry which is preliminary data.</text>
</comment>
<dbReference type="Gene3D" id="3.40.50.1010">
    <property type="entry name" value="5'-nuclease"/>
    <property type="match status" value="1"/>
</dbReference>
<keyword evidence="3" id="KW-1185">Reference proteome</keyword>
<sequence length="129" mass="14243">MNLLLDTHTLLWLLLRDRRLPRATALMMIDGANTVFVSSISGFEIATKVSLGKLPGANWISRAFVTLCADFDFVELPVNNAHAVMAGEFRLVHKDPFDRVLAAQAITEGFGLVTDDRAMEVLGAERVWA</sequence>
<dbReference type="Pfam" id="PF01850">
    <property type="entry name" value="PIN"/>
    <property type="match status" value="1"/>
</dbReference>
<evidence type="ECO:0000313" key="3">
    <source>
        <dbReference type="Proteomes" id="UP000278398"/>
    </source>
</evidence>
<dbReference type="InterPro" id="IPR041705">
    <property type="entry name" value="PIN_Sll0205"/>
</dbReference>